<protein>
    <submittedName>
        <fullName evidence="1">Uncharacterized protein</fullName>
    </submittedName>
</protein>
<comment type="caution">
    <text evidence="1">The sequence shown here is derived from an EMBL/GenBank/DDBJ whole genome shotgun (WGS) entry which is preliminary data.</text>
</comment>
<gene>
    <name evidence="1" type="ORF">QAD02_006258</name>
</gene>
<feature type="non-terminal residue" evidence="1">
    <location>
        <position position="118"/>
    </location>
</feature>
<accession>A0ACC2N0R7</accession>
<organism evidence="1 2">
    <name type="scientific">Eretmocerus hayati</name>
    <dbReference type="NCBI Taxonomy" id="131215"/>
    <lineage>
        <taxon>Eukaryota</taxon>
        <taxon>Metazoa</taxon>
        <taxon>Ecdysozoa</taxon>
        <taxon>Arthropoda</taxon>
        <taxon>Hexapoda</taxon>
        <taxon>Insecta</taxon>
        <taxon>Pterygota</taxon>
        <taxon>Neoptera</taxon>
        <taxon>Endopterygota</taxon>
        <taxon>Hymenoptera</taxon>
        <taxon>Apocrita</taxon>
        <taxon>Proctotrupomorpha</taxon>
        <taxon>Chalcidoidea</taxon>
        <taxon>Aphelinidae</taxon>
        <taxon>Aphelininae</taxon>
        <taxon>Eretmocerus</taxon>
    </lineage>
</organism>
<reference evidence="1" key="1">
    <citation type="submission" date="2023-04" db="EMBL/GenBank/DDBJ databases">
        <title>A chromosome-level genome assembly of the parasitoid wasp Eretmocerus hayati.</title>
        <authorList>
            <person name="Zhong Y."/>
            <person name="Liu S."/>
            <person name="Liu Y."/>
        </authorList>
    </citation>
    <scope>NUCLEOTIDE SEQUENCE</scope>
    <source>
        <strain evidence="1">ZJU_SS_LIU_2023</strain>
    </source>
</reference>
<proteinExistence type="predicted"/>
<evidence type="ECO:0000313" key="2">
    <source>
        <dbReference type="Proteomes" id="UP001239111"/>
    </source>
</evidence>
<sequence>VEITTPDFEEVTLADHTSLPFENKTTNWFDDEGDSPARSRRVSIFDYKKMFGCVGTCSGWNYNGYGCWCGLGGSGAPVDAIDQCCKEHDLCYQRTSCPSIANYAISSTWSCTPDGVQC</sequence>
<evidence type="ECO:0000313" key="1">
    <source>
        <dbReference type="EMBL" id="KAJ8664596.1"/>
    </source>
</evidence>
<feature type="non-terminal residue" evidence="1">
    <location>
        <position position="1"/>
    </location>
</feature>
<dbReference type="EMBL" id="CM056744">
    <property type="protein sequence ID" value="KAJ8664596.1"/>
    <property type="molecule type" value="Genomic_DNA"/>
</dbReference>
<keyword evidence="2" id="KW-1185">Reference proteome</keyword>
<name>A0ACC2N0R7_9HYME</name>
<dbReference type="Proteomes" id="UP001239111">
    <property type="component" value="Chromosome 4"/>
</dbReference>